<evidence type="ECO:0000256" key="5">
    <source>
        <dbReference type="SAM" id="MobiDB-lite"/>
    </source>
</evidence>
<dbReference type="Gene3D" id="3.20.110.10">
    <property type="entry name" value="Glycoside hydrolase 38, N terminal domain"/>
    <property type="match status" value="1"/>
</dbReference>
<feature type="domain" description="Glycoside hydrolase family 38 central" evidence="6">
    <location>
        <begin position="523"/>
        <end position="601"/>
    </location>
</feature>
<dbReference type="InterPro" id="IPR000602">
    <property type="entry name" value="Glyco_hydro_38_N"/>
</dbReference>
<dbReference type="InterPro" id="IPR011330">
    <property type="entry name" value="Glyco_hydro/deAcase_b/a-brl"/>
</dbReference>
<dbReference type="InterPro" id="IPR037094">
    <property type="entry name" value="Glyco_hydro_38_cen_sf"/>
</dbReference>
<dbReference type="OrthoDB" id="9772207at2"/>
<evidence type="ECO:0000256" key="3">
    <source>
        <dbReference type="ARBA" id="ARBA00022801"/>
    </source>
</evidence>
<dbReference type="InterPro" id="IPR011013">
    <property type="entry name" value="Gal_mutarotase_sf_dom"/>
</dbReference>
<dbReference type="GO" id="GO:0030246">
    <property type="term" value="F:carbohydrate binding"/>
    <property type="evidence" value="ECO:0007669"/>
    <property type="project" value="InterPro"/>
</dbReference>
<dbReference type="Pfam" id="PF01074">
    <property type="entry name" value="Glyco_hydro_38N"/>
    <property type="match status" value="1"/>
</dbReference>
<keyword evidence="8" id="KW-1185">Reference proteome</keyword>
<dbReference type="InterPro" id="IPR015341">
    <property type="entry name" value="Glyco_hydro_38_cen"/>
</dbReference>
<keyword evidence="3" id="KW-0378">Hydrolase</keyword>
<dbReference type="Pfam" id="PF07748">
    <property type="entry name" value="Glyco_hydro_38C"/>
    <property type="match status" value="1"/>
</dbReference>
<dbReference type="SUPFAM" id="SSF88713">
    <property type="entry name" value="Glycoside hydrolase/deacetylase"/>
    <property type="match status" value="1"/>
</dbReference>
<protein>
    <submittedName>
        <fullName evidence="7">Alpha-mannosidase</fullName>
    </submittedName>
</protein>
<dbReference type="RefSeq" id="WP_039713405.1">
    <property type="nucleotide sequence ID" value="NZ_JTJC03000003.1"/>
</dbReference>
<feature type="region of interest" description="Disordered" evidence="5">
    <location>
        <begin position="481"/>
        <end position="502"/>
    </location>
</feature>
<dbReference type="SUPFAM" id="SSF88688">
    <property type="entry name" value="Families 57/38 glycoside transferase middle domain"/>
    <property type="match status" value="1"/>
</dbReference>
<dbReference type="EMBL" id="JTJC03000003">
    <property type="protein sequence ID" value="NHC35611.1"/>
    <property type="molecule type" value="Genomic_DNA"/>
</dbReference>
<dbReference type="GO" id="GO:0046872">
    <property type="term" value="F:metal ion binding"/>
    <property type="evidence" value="ECO:0007669"/>
    <property type="project" value="UniProtKB-KW"/>
</dbReference>
<comment type="caution">
    <text evidence="7">The sequence shown here is derived from an EMBL/GenBank/DDBJ whole genome shotgun (WGS) entry which is preliminary data.</text>
</comment>
<dbReference type="SUPFAM" id="SSF74650">
    <property type="entry name" value="Galactose mutarotase-like"/>
    <property type="match status" value="1"/>
</dbReference>
<dbReference type="GO" id="GO:0009313">
    <property type="term" value="P:oligosaccharide catabolic process"/>
    <property type="evidence" value="ECO:0007669"/>
    <property type="project" value="TreeGrafter"/>
</dbReference>
<evidence type="ECO:0000256" key="2">
    <source>
        <dbReference type="ARBA" id="ARBA00022723"/>
    </source>
</evidence>
<keyword evidence="2" id="KW-0479">Metal-binding</keyword>
<dbReference type="PANTHER" id="PTHR46017:SF1">
    <property type="entry name" value="ALPHA-MANNOSIDASE 2C1"/>
    <property type="match status" value="1"/>
</dbReference>
<name>A0A9X5I548_9CYAN</name>
<dbReference type="InterPro" id="IPR027291">
    <property type="entry name" value="Glyco_hydro_38_N_sf"/>
</dbReference>
<dbReference type="SMART" id="SM00872">
    <property type="entry name" value="Alpha-mann_mid"/>
    <property type="match status" value="1"/>
</dbReference>
<dbReference type="Gene3D" id="2.60.40.2220">
    <property type="match status" value="1"/>
</dbReference>
<dbReference type="CDD" id="cd10789">
    <property type="entry name" value="GH38N_AMII_ER_cytosolic"/>
    <property type="match status" value="1"/>
</dbReference>
<evidence type="ECO:0000259" key="6">
    <source>
        <dbReference type="SMART" id="SM00872"/>
    </source>
</evidence>
<evidence type="ECO:0000313" key="7">
    <source>
        <dbReference type="EMBL" id="NHC35611.1"/>
    </source>
</evidence>
<evidence type="ECO:0000313" key="8">
    <source>
        <dbReference type="Proteomes" id="UP000031532"/>
    </source>
</evidence>
<dbReference type="PANTHER" id="PTHR46017">
    <property type="entry name" value="ALPHA-MANNOSIDASE 2C1"/>
    <property type="match status" value="1"/>
</dbReference>
<dbReference type="Gene3D" id="2.70.98.30">
    <property type="entry name" value="Golgi alpha-mannosidase II, domain 4"/>
    <property type="match status" value="1"/>
</dbReference>
<dbReference type="InterPro" id="IPR028995">
    <property type="entry name" value="Glyco_hydro_57/38_cen_sf"/>
</dbReference>
<dbReference type="GO" id="GO:0004559">
    <property type="term" value="F:alpha-mannosidase activity"/>
    <property type="evidence" value="ECO:0007669"/>
    <property type="project" value="InterPro"/>
</dbReference>
<dbReference type="InterPro" id="IPR041147">
    <property type="entry name" value="GH38_C"/>
</dbReference>
<dbReference type="GO" id="GO:0006013">
    <property type="term" value="P:mannose metabolic process"/>
    <property type="evidence" value="ECO:0007669"/>
    <property type="project" value="InterPro"/>
</dbReference>
<dbReference type="Pfam" id="PF09261">
    <property type="entry name" value="Alpha-mann_mid"/>
    <property type="match status" value="1"/>
</dbReference>
<organism evidence="7 8">
    <name type="scientific">Scytonema millei VB511283</name>
    <dbReference type="NCBI Taxonomy" id="1245923"/>
    <lineage>
        <taxon>Bacteria</taxon>
        <taxon>Bacillati</taxon>
        <taxon>Cyanobacteriota</taxon>
        <taxon>Cyanophyceae</taxon>
        <taxon>Nostocales</taxon>
        <taxon>Scytonemataceae</taxon>
        <taxon>Scytonema</taxon>
    </lineage>
</organism>
<dbReference type="Proteomes" id="UP000031532">
    <property type="component" value="Unassembled WGS sequence"/>
</dbReference>
<evidence type="ECO:0000256" key="4">
    <source>
        <dbReference type="ARBA" id="ARBA00023295"/>
    </source>
</evidence>
<comment type="similarity">
    <text evidence="1">Belongs to the glycosyl hydrolase 38 family.</text>
</comment>
<dbReference type="FunFam" id="1.20.1270.50:FF:000004">
    <property type="entry name" value="alpha-mannosidase 2C1 isoform X1"/>
    <property type="match status" value="1"/>
</dbReference>
<keyword evidence="4" id="KW-0326">Glycosidase</keyword>
<dbReference type="AlphaFoldDB" id="A0A9X5I548"/>
<proteinExistence type="inferred from homology"/>
<dbReference type="InterPro" id="IPR011682">
    <property type="entry name" value="Glyco_hydro_38_C"/>
</dbReference>
<dbReference type="Gene3D" id="1.20.1270.50">
    <property type="entry name" value="Glycoside hydrolase family 38, central domain"/>
    <property type="match status" value="1"/>
</dbReference>
<reference evidence="7 8" key="1">
    <citation type="journal article" date="2015" name="Genome Announc.">
        <title>Draft Genome Sequence of the Terrestrial Cyanobacterium Scytonema millei VB511283, Isolated from Eastern India.</title>
        <authorList>
            <person name="Sen D."/>
            <person name="Chandrababunaidu M.M."/>
            <person name="Singh D."/>
            <person name="Sanghi N."/>
            <person name="Ghorai A."/>
            <person name="Mishra G.P."/>
            <person name="Madduluri M."/>
            <person name="Adhikary S.P."/>
            <person name="Tripathy S."/>
        </authorList>
    </citation>
    <scope>NUCLEOTIDE SEQUENCE [LARGE SCALE GENOMIC DNA]</scope>
    <source>
        <strain evidence="7 8">VB511283</strain>
    </source>
</reference>
<evidence type="ECO:0000256" key="1">
    <source>
        <dbReference type="ARBA" id="ARBA00009792"/>
    </source>
</evidence>
<sequence length="1074" mass="120834">MTSFVPHSNLEVISQAIAQLRHCTQVDLQMNWLGWLEPESEVGINCSLLPAPCSLNTKGHIAWDKGKKVLWLQQKIVVPAQLQGYPLAGLSLRLALTWWAELAQIYVNDELVQEGDLFDCSTRIILSSGVTPGEEFHLSLRLVSPNHDDGALVRSLCLYESNDPADPEPGFVADELAILQKRLETFEPEQLSTLATAVAQIDWSSLPDKDKLGRSLHTLRQNLQSKIQHPKSKIFLLGHAHLDLAWLWAVSETWEAAQRTFTSVLNLQQAFPELTFCHSTPALYAWIEQHRPDLFTAIQQQVKAGRWEIVGGLWVEPELNTVSGESIVRQLLYGQRYVQAKFGQISSVAWLPDSFGFCATLPQFLSLGGMEYFVTQKLRWNDTTQFPDEVFWWRSPDGTDILSLMSAPIGEGIDPVKMATYACDWEAKTQLPQFLWLPGVGDHGGGPTRDMLEVARRWQQSPFFPDLKFTTAEEYLREIQRAGSREQRAGEQGSRGVGEQRSNYQLPTTNYQLPIWQNELYLEFHRGCYTSHADQKRFNRRCEDLLYQAELFATLAMLTAKTAYPQTAIEEAWKKVLFNQFHDILPGSAIPEVYADANQGWQEAEQTATAILNQSLQAIASQINFPPPPHPEAQPIVVFNSLNWARSQVVELTVPNLQDTNWQICNSTGESVQSYISVAEFTSDRQTSTGIISFLAKDIPAVGYRVYWLSPRTNFIALSSQVASSTEYVIENEYLRVTVDSHTGDLSSVFDKINRWEILSGAGNQLQAFQDSGQYWDAWNIDPNYAQHPLPSAELISINQHGDRDFLQSCVSIARKIGQSIFSQDYILEIGSPVLTIKTSVDWQERHVMVKAAFPLNVSADYATYEIPCGAIARPTQPQTPAEKAKWEVPALRWADISTSDRGVSLLNDCKYGYDCQPDRLRLTLLRSPVWPDPEADTGLHEFTYALYPHAGTWQQAQTVRHGYELNIPLQVLLLPAATITSGKIPATTSFLTISADNLILMAFKPSEDDPQELILRCYECHGDTAQLDLQNTLNLSVADNLDLLERPIATNPVDRTAKSVSPWKIISLKLKAR</sequence>
<gene>
    <name evidence="7" type="ORF">QH73_0013220</name>
</gene>
<accession>A0A9X5I548</accession>
<dbReference type="Pfam" id="PF17677">
    <property type="entry name" value="Glyco_hydro38C2"/>
    <property type="match status" value="1"/>
</dbReference>